<evidence type="ECO:0000313" key="13">
    <source>
        <dbReference type="Proteomes" id="UP000823824"/>
    </source>
</evidence>
<keyword evidence="6" id="KW-0717">Septation</keyword>
<protein>
    <recommendedName>
        <fullName evidence="2">Septum site-determining protein MinD</fullName>
    </recommendedName>
    <alternativeName>
        <fullName evidence="9">Cell division inhibitor MinD</fullName>
    </alternativeName>
</protein>
<comment type="caution">
    <text evidence="12">The sequence shown here is derived from an EMBL/GenBank/DDBJ whole genome shotgun (WGS) entry which is preliminary data.</text>
</comment>
<keyword evidence="7" id="KW-0131">Cell cycle</keyword>
<evidence type="ECO:0000256" key="6">
    <source>
        <dbReference type="ARBA" id="ARBA00023210"/>
    </source>
</evidence>
<evidence type="ECO:0000256" key="1">
    <source>
        <dbReference type="ARBA" id="ARBA00010257"/>
    </source>
</evidence>
<feature type="domain" description="CobQ/CobB/MinD/ParA nucleotide binding" evidence="11">
    <location>
        <begin position="8"/>
        <end position="220"/>
    </location>
</feature>
<evidence type="ECO:0000259" key="11">
    <source>
        <dbReference type="Pfam" id="PF01656"/>
    </source>
</evidence>
<dbReference type="InterPro" id="IPR050625">
    <property type="entry name" value="ParA/MinD_ATPase"/>
</dbReference>
<evidence type="ECO:0000256" key="3">
    <source>
        <dbReference type="ARBA" id="ARBA00022618"/>
    </source>
</evidence>
<dbReference type="GO" id="GO:0009898">
    <property type="term" value="C:cytoplasmic side of plasma membrane"/>
    <property type="evidence" value="ECO:0007669"/>
    <property type="project" value="TreeGrafter"/>
</dbReference>
<sequence>MEQSGQCIAVVSGKGGTGKTSFTAGVGAALALSGRRVLCLDCDIGLRNLDLALGLSDRTLMDFSDVAQGRCSLDLAAVEHPKIPGLFLLTAPARLRGRPVTETQMTALLQEVRRRFDFCLLDAPAGLGAGFQLATCRADRCVVVTTADASSLRDAQHTVMELDRFPAGTLHLVVNRVRKKLLRQLHATIDDAIDKAGLPLLGVVPEDDALPLCMNRGVPILLADGQGAAAAYSNIAKRLQGERVPLLRIR</sequence>
<evidence type="ECO:0000256" key="8">
    <source>
        <dbReference type="ARBA" id="ARBA00025436"/>
    </source>
</evidence>
<dbReference type="InterPro" id="IPR027417">
    <property type="entry name" value="P-loop_NTPase"/>
</dbReference>
<dbReference type="InterPro" id="IPR002586">
    <property type="entry name" value="CobQ/CobB/MinD/ParA_Nub-bd_dom"/>
</dbReference>
<dbReference type="PANTHER" id="PTHR43384:SF6">
    <property type="entry name" value="SEPTUM SITE-DETERMINING PROTEIN MIND HOMOLOG, CHLOROPLASTIC"/>
    <property type="match status" value="1"/>
</dbReference>
<reference evidence="12" key="1">
    <citation type="journal article" date="2021" name="PeerJ">
        <title>Extensive microbial diversity within the chicken gut microbiome revealed by metagenomics and culture.</title>
        <authorList>
            <person name="Gilroy R."/>
            <person name="Ravi A."/>
            <person name="Getino M."/>
            <person name="Pursley I."/>
            <person name="Horton D.L."/>
            <person name="Alikhan N.F."/>
            <person name="Baker D."/>
            <person name="Gharbi K."/>
            <person name="Hall N."/>
            <person name="Watson M."/>
            <person name="Adriaenssens E.M."/>
            <person name="Foster-Nyarko E."/>
            <person name="Jarju S."/>
            <person name="Secka A."/>
            <person name="Antonio M."/>
            <person name="Oren A."/>
            <person name="Chaudhuri R.R."/>
            <person name="La Ragione R."/>
            <person name="Hildebrand F."/>
            <person name="Pallen M.J."/>
        </authorList>
    </citation>
    <scope>NUCLEOTIDE SEQUENCE</scope>
    <source>
        <strain evidence="12">ChiBcec18-1249</strain>
    </source>
</reference>
<dbReference type="NCBIfam" id="TIGR01968">
    <property type="entry name" value="minD_bact"/>
    <property type="match status" value="1"/>
</dbReference>
<evidence type="ECO:0000256" key="2">
    <source>
        <dbReference type="ARBA" id="ARBA00016887"/>
    </source>
</evidence>
<reference evidence="12" key="2">
    <citation type="submission" date="2021-04" db="EMBL/GenBank/DDBJ databases">
        <authorList>
            <person name="Gilroy R."/>
        </authorList>
    </citation>
    <scope>NUCLEOTIDE SEQUENCE</scope>
    <source>
        <strain evidence="12">ChiBcec18-1249</strain>
    </source>
</reference>
<dbReference type="InterPro" id="IPR010223">
    <property type="entry name" value="MinD"/>
</dbReference>
<dbReference type="SUPFAM" id="SSF52540">
    <property type="entry name" value="P-loop containing nucleoside triphosphate hydrolases"/>
    <property type="match status" value="1"/>
</dbReference>
<evidence type="ECO:0000256" key="5">
    <source>
        <dbReference type="ARBA" id="ARBA00022840"/>
    </source>
</evidence>
<evidence type="ECO:0000256" key="10">
    <source>
        <dbReference type="PIRSR" id="PIRSR003092-1"/>
    </source>
</evidence>
<dbReference type="GO" id="GO:0005829">
    <property type="term" value="C:cytosol"/>
    <property type="evidence" value="ECO:0007669"/>
    <property type="project" value="TreeGrafter"/>
</dbReference>
<evidence type="ECO:0000256" key="7">
    <source>
        <dbReference type="ARBA" id="ARBA00023306"/>
    </source>
</evidence>
<dbReference type="GO" id="GO:0051782">
    <property type="term" value="P:negative regulation of cell division"/>
    <property type="evidence" value="ECO:0007669"/>
    <property type="project" value="TreeGrafter"/>
</dbReference>
<keyword evidence="3" id="KW-0132">Cell division</keyword>
<evidence type="ECO:0000256" key="9">
    <source>
        <dbReference type="ARBA" id="ARBA00032845"/>
    </source>
</evidence>
<dbReference type="Proteomes" id="UP000823824">
    <property type="component" value="Unassembled WGS sequence"/>
</dbReference>
<comment type="similarity">
    <text evidence="1">Belongs to the ParA family. MinD subfamily.</text>
</comment>
<keyword evidence="5 10" id="KW-0067">ATP-binding</keyword>
<gene>
    <name evidence="12" type="primary">minD</name>
    <name evidence="12" type="ORF">H9787_07220</name>
</gene>
<dbReference type="GO" id="GO:0000917">
    <property type="term" value="P:division septum assembly"/>
    <property type="evidence" value="ECO:0007669"/>
    <property type="project" value="UniProtKB-KW"/>
</dbReference>
<evidence type="ECO:0000313" key="12">
    <source>
        <dbReference type="EMBL" id="HJB13485.1"/>
    </source>
</evidence>
<dbReference type="Pfam" id="PF01656">
    <property type="entry name" value="CbiA"/>
    <property type="match status" value="1"/>
</dbReference>
<dbReference type="AlphaFoldDB" id="A0A9D2LJ40"/>
<evidence type="ECO:0000256" key="4">
    <source>
        <dbReference type="ARBA" id="ARBA00022741"/>
    </source>
</evidence>
<accession>A0A9D2LJ40</accession>
<organism evidence="12 13">
    <name type="scientific">Candidatus Oscillibacter excrementigallinarum</name>
    <dbReference type="NCBI Taxonomy" id="2838716"/>
    <lineage>
        <taxon>Bacteria</taxon>
        <taxon>Bacillati</taxon>
        <taxon>Bacillota</taxon>
        <taxon>Clostridia</taxon>
        <taxon>Eubacteriales</taxon>
        <taxon>Oscillospiraceae</taxon>
        <taxon>Oscillibacter</taxon>
    </lineage>
</organism>
<dbReference type="GO" id="GO:0016887">
    <property type="term" value="F:ATP hydrolysis activity"/>
    <property type="evidence" value="ECO:0007669"/>
    <property type="project" value="InterPro"/>
</dbReference>
<feature type="binding site" evidence="10">
    <location>
        <begin position="14"/>
        <end position="21"/>
    </location>
    <ligand>
        <name>ATP</name>
        <dbReference type="ChEBI" id="CHEBI:30616"/>
    </ligand>
</feature>
<comment type="function">
    <text evidence="8">ATPase required for the correct placement of the division site. Cell division inhibitors MinC and MinD act in concert to form an inhibitor capable of blocking formation of the polar Z ring septums. Rapidly oscillates between the poles of the cell to destabilize FtsZ filaments that have formed before they mature into polar Z rings.</text>
</comment>
<dbReference type="PIRSF" id="PIRSF003092">
    <property type="entry name" value="MinD"/>
    <property type="match status" value="1"/>
</dbReference>
<dbReference type="PANTHER" id="PTHR43384">
    <property type="entry name" value="SEPTUM SITE-DETERMINING PROTEIN MIND HOMOLOG, CHLOROPLASTIC-RELATED"/>
    <property type="match status" value="1"/>
</dbReference>
<proteinExistence type="inferred from homology"/>
<name>A0A9D2LJ40_9FIRM</name>
<dbReference type="EMBL" id="DWZJ01000059">
    <property type="protein sequence ID" value="HJB13485.1"/>
    <property type="molecule type" value="Genomic_DNA"/>
</dbReference>
<dbReference type="GO" id="GO:0005524">
    <property type="term" value="F:ATP binding"/>
    <property type="evidence" value="ECO:0007669"/>
    <property type="project" value="UniProtKB-KW"/>
</dbReference>
<keyword evidence="4 10" id="KW-0547">Nucleotide-binding</keyword>
<dbReference type="Gene3D" id="3.40.50.300">
    <property type="entry name" value="P-loop containing nucleotide triphosphate hydrolases"/>
    <property type="match status" value="1"/>
</dbReference>
<dbReference type="InterPro" id="IPR025501">
    <property type="entry name" value="MinD_FleN"/>
</dbReference>